<protein>
    <recommendedName>
        <fullName evidence="4">MetA-pathway of phenol degradation</fullName>
    </recommendedName>
</protein>
<evidence type="ECO:0008006" key="4">
    <source>
        <dbReference type="Google" id="ProtNLM"/>
    </source>
</evidence>
<evidence type="ECO:0000313" key="2">
    <source>
        <dbReference type="EMBL" id="SNC72310.1"/>
    </source>
</evidence>
<reference evidence="2 3" key="1">
    <citation type="submission" date="2017-06" db="EMBL/GenBank/DDBJ databases">
        <authorList>
            <person name="Kim H.J."/>
            <person name="Triplett B.A."/>
        </authorList>
    </citation>
    <scope>NUCLEOTIDE SEQUENCE [LARGE SCALE GENOMIC DNA]</scope>
    <source>
        <strain evidence="2 3">MWH-VicM1</strain>
    </source>
</reference>
<dbReference type="AlphaFoldDB" id="A0A212U2D7"/>
<keyword evidence="3" id="KW-1185">Reference proteome</keyword>
<dbReference type="EMBL" id="FYEX01000002">
    <property type="protein sequence ID" value="SNC72310.1"/>
    <property type="molecule type" value="Genomic_DNA"/>
</dbReference>
<evidence type="ECO:0000313" key="3">
    <source>
        <dbReference type="Proteomes" id="UP000197215"/>
    </source>
</evidence>
<keyword evidence="1" id="KW-0732">Signal</keyword>
<gene>
    <name evidence="2" type="ORF">SAMN06295916_1561</name>
</gene>
<accession>A0A212U2D7</accession>
<dbReference type="RefSeq" id="WP_088813488.1">
    <property type="nucleotide sequence ID" value="NZ_FYEX01000002.1"/>
</dbReference>
<name>A0A212U2D7_9BURK</name>
<feature type="chain" id="PRO_5012397447" description="MetA-pathway of phenol degradation" evidence="1">
    <location>
        <begin position="23"/>
        <end position="231"/>
    </location>
</feature>
<evidence type="ECO:0000256" key="1">
    <source>
        <dbReference type="SAM" id="SignalP"/>
    </source>
</evidence>
<dbReference type="Proteomes" id="UP000197215">
    <property type="component" value="Unassembled WGS sequence"/>
</dbReference>
<feature type="signal peptide" evidence="1">
    <location>
        <begin position="1"/>
        <end position="22"/>
    </location>
</feature>
<dbReference type="OrthoDB" id="8526647at2"/>
<sequence>MLKNTRLLFLIASSFVSSIAFAARPMMTDDARIVDPQSCQLESWVKTYQHHNEYWALPACNPLGYFELTLGGSKVTGEDRSTPSDRVIQAKTIFRELKPNGWGIGLAVGNSHHFSTTQNRSNHDVYGYVPITWSFNDDQQLIHLNLGGAKKELDHSFKRTWGLGSEFEVAPNTYLIAETFGEDASKPSYQAGVRHWLLPNKFQVDVTTGTKSSYNTQNRWFSLGIRLLLGN</sequence>
<proteinExistence type="predicted"/>
<organism evidence="2 3">
    <name type="scientific">Polynucleobacter victoriensis</name>
    <dbReference type="NCBI Taxonomy" id="2049319"/>
    <lineage>
        <taxon>Bacteria</taxon>
        <taxon>Pseudomonadati</taxon>
        <taxon>Pseudomonadota</taxon>
        <taxon>Betaproteobacteria</taxon>
        <taxon>Burkholderiales</taxon>
        <taxon>Burkholderiaceae</taxon>
        <taxon>Polynucleobacter</taxon>
    </lineage>
</organism>